<feature type="compositionally biased region" description="Basic and acidic residues" evidence="6">
    <location>
        <begin position="220"/>
        <end position="239"/>
    </location>
</feature>
<comment type="similarity">
    <text evidence="5">Belongs to the bacterial ribosomal protein bL25 family. CTC subfamily.</text>
</comment>
<feature type="domain" description="Large ribosomal subunit protein bL25 L25" evidence="7">
    <location>
        <begin position="4"/>
        <end position="89"/>
    </location>
</feature>
<dbReference type="GO" id="GO:0022625">
    <property type="term" value="C:cytosolic large ribosomal subunit"/>
    <property type="evidence" value="ECO:0007669"/>
    <property type="project" value="TreeGrafter"/>
</dbReference>
<sequence>MLSLTAEKRDSSSKLEALREAGKMPAVFYGPKEDSTSIALNAKEFSKVWKKAGESSVVILKDASGIEHETLIHEVDIHPLSGEPRHADFYVIEKGKKVKVAVQLVFSGVSPAVKDKAGILVKVHREIEIEAAPRDLPHDLIVDISKLVEFADVIKAKDLILPKGVELKINPEEVIASIAEAKEEIEEAPAAIDMTAIEVETKGKEIKEGEAGAEAPAVKEGGDQKATDKKSSDKKPEKK</sequence>
<evidence type="ECO:0000256" key="3">
    <source>
        <dbReference type="ARBA" id="ARBA00022980"/>
    </source>
</evidence>
<feature type="domain" description="Large ribosomal subunit protein bL25 beta" evidence="8">
    <location>
        <begin position="97"/>
        <end position="181"/>
    </location>
</feature>
<gene>
    <name evidence="5" type="primary">rplY</name>
    <name evidence="5" type="synonym">ctc</name>
    <name evidence="9" type="ORF">A3F51_02100</name>
</gene>
<organism evidence="9 10">
    <name type="scientific">Candidatus Taylorbacteria bacterium RIFCSPHIGHO2_12_FULL_45_16</name>
    <dbReference type="NCBI Taxonomy" id="1802315"/>
    <lineage>
        <taxon>Bacteria</taxon>
        <taxon>Candidatus Tayloriibacteriota</taxon>
    </lineage>
</organism>
<dbReference type="InterPro" id="IPR001021">
    <property type="entry name" value="Ribosomal_bL25_long"/>
</dbReference>
<dbReference type="NCBIfam" id="TIGR00731">
    <property type="entry name" value="bL25_bact_ctc"/>
    <property type="match status" value="1"/>
</dbReference>
<evidence type="ECO:0000259" key="7">
    <source>
        <dbReference type="Pfam" id="PF01386"/>
    </source>
</evidence>
<reference evidence="9 10" key="1">
    <citation type="journal article" date="2016" name="Nat. Commun.">
        <title>Thousands of microbial genomes shed light on interconnected biogeochemical processes in an aquifer system.</title>
        <authorList>
            <person name="Anantharaman K."/>
            <person name="Brown C.T."/>
            <person name="Hug L.A."/>
            <person name="Sharon I."/>
            <person name="Castelle C.J."/>
            <person name="Probst A.J."/>
            <person name="Thomas B.C."/>
            <person name="Singh A."/>
            <person name="Wilkins M.J."/>
            <person name="Karaoz U."/>
            <person name="Brodie E.L."/>
            <person name="Williams K.H."/>
            <person name="Hubbard S.S."/>
            <person name="Banfield J.F."/>
        </authorList>
    </citation>
    <scope>NUCLEOTIDE SEQUENCE [LARGE SCALE GENOMIC DNA]</scope>
</reference>
<dbReference type="AlphaFoldDB" id="A0A1G2N1F7"/>
<proteinExistence type="inferred from homology"/>
<evidence type="ECO:0000256" key="2">
    <source>
        <dbReference type="ARBA" id="ARBA00022884"/>
    </source>
</evidence>
<accession>A0A1G2N1F7</accession>
<protein>
    <recommendedName>
        <fullName evidence="5">Large ribosomal subunit protein bL25</fullName>
    </recommendedName>
    <alternativeName>
        <fullName evidence="5">General stress protein CTC</fullName>
    </alternativeName>
</protein>
<keyword evidence="4 5" id="KW-0687">Ribonucleoprotein</keyword>
<evidence type="ECO:0000259" key="8">
    <source>
        <dbReference type="Pfam" id="PF14693"/>
    </source>
</evidence>
<dbReference type="STRING" id="1802315.A3F51_02100"/>
<evidence type="ECO:0000256" key="6">
    <source>
        <dbReference type="SAM" id="MobiDB-lite"/>
    </source>
</evidence>
<dbReference type="Gene3D" id="2.40.240.10">
    <property type="entry name" value="Ribosomal Protein L25, Chain P"/>
    <property type="match status" value="1"/>
</dbReference>
<evidence type="ECO:0000256" key="1">
    <source>
        <dbReference type="ARBA" id="ARBA00022730"/>
    </source>
</evidence>
<dbReference type="HAMAP" id="MF_01334">
    <property type="entry name" value="Ribosomal_bL25_CTC"/>
    <property type="match status" value="1"/>
</dbReference>
<dbReference type="GO" id="GO:0008097">
    <property type="term" value="F:5S rRNA binding"/>
    <property type="evidence" value="ECO:0007669"/>
    <property type="project" value="InterPro"/>
</dbReference>
<evidence type="ECO:0000256" key="5">
    <source>
        <dbReference type="HAMAP-Rule" id="MF_01334"/>
    </source>
</evidence>
<dbReference type="GO" id="GO:0006412">
    <property type="term" value="P:translation"/>
    <property type="evidence" value="ECO:0007669"/>
    <property type="project" value="UniProtKB-UniRule"/>
</dbReference>
<evidence type="ECO:0000313" key="9">
    <source>
        <dbReference type="EMBL" id="OHA29031.1"/>
    </source>
</evidence>
<dbReference type="InterPro" id="IPR020930">
    <property type="entry name" value="Ribosomal_uL5_bac-type"/>
</dbReference>
<dbReference type="InterPro" id="IPR037121">
    <property type="entry name" value="Ribosomal_bL25_C"/>
</dbReference>
<dbReference type="PANTHER" id="PTHR33284:SF1">
    <property type="entry name" value="RIBOSOMAL PROTEIN L25_GLN-TRNA SYNTHETASE, ANTI-CODON-BINDING DOMAIN-CONTAINING PROTEIN"/>
    <property type="match status" value="1"/>
</dbReference>
<dbReference type="SUPFAM" id="SSF50715">
    <property type="entry name" value="Ribosomal protein L25-like"/>
    <property type="match status" value="1"/>
</dbReference>
<dbReference type="CDD" id="cd00495">
    <property type="entry name" value="Ribosomal_L25_TL5_CTC"/>
    <property type="match status" value="1"/>
</dbReference>
<dbReference type="InterPro" id="IPR020057">
    <property type="entry name" value="Ribosomal_bL25_b-dom"/>
</dbReference>
<name>A0A1G2N1F7_9BACT</name>
<dbReference type="Gene3D" id="2.170.120.20">
    <property type="entry name" value="Ribosomal protein L25, beta domain"/>
    <property type="match status" value="1"/>
</dbReference>
<feature type="region of interest" description="Disordered" evidence="6">
    <location>
        <begin position="203"/>
        <end position="239"/>
    </location>
</feature>
<dbReference type="InterPro" id="IPR029751">
    <property type="entry name" value="Ribosomal_L25_dom"/>
</dbReference>
<comment type="caution">
    <text evidence="9">The sequence shown here is derived from an EMBL/GenBank/DDBJ whole genome shotgun (WGS) entry which is preliminary data.</text>
</comment>
<comment type="subunit">
    <text evidence="5">Part of the 50S ribosomal subunit; part of the 5S rRNA/L5/L18/L25 subcomplex. Contacts the 5S rRNA. Binds to the 5S rRNA independently of L5 and L18.</text>
</comment>
<dbReference type="InterPro" id="IPR020056">
    <property type="entry name" value="Rbsml_bL25/Gln-tRNA_synth_N"/>
</dbReference>
<evidence type="ECO:0000313" key="10">
    <source>
        <dbReference type="Proteomes" id="UP000178089"/>
    </source>
</evidence>
<keyword evidence="2 5" id="KW-0694">RNA-binding</keyword>
<keyword evidence="1 5" id="KW-0699">rRNA-binding</keyword>
<dbReference type="PANTHER" id="PTHR33284">
    <property type="entry name" value="RIBOSOMAL PROTEIN L25/GLN-TRNA SYNTHETASE, ANTI-CODON-BINDING DOMAIN-CONTAINING PROTEIN"/>
    <property type="match status" value="1"/>
</dbReference>
<keyword evidence="3 5" id="KW-0689">Ribosomal protein</keyword>
<dbReference type="InterPro" id="IPR011035">
    <property type="entry name" value="Ribosomal_bL25/Gln-tRNA_synth"/>
</dbReference>
<dbReference type="GO" id="GO:0003735">
    <property type="term" value="F:structural constituent of ribosome"/>
    <property type="evidence" value="ECO:0007669"/>
    <property type="project" value="InterPro"/>
</dbReference>
<dbReference type="Proteomes" id="UP000178089">
    <property type="component" value="Unassembled WGS sequence"/>
</dbReference>
<comment type="function">
    <text evidence="5">This is one of the proteins that binds to the 5S RNA in the ribosome where it forms part of the central protuberance.</text>
</comment>
<dbReference type="Pfam" id="PF14693">
    <property type="entry name" value="Ribosomal_TL5_C"/>
    <property type="match status" value="1"/>
</dbReference>
<dbReference type="EMBL" id="MHRT01000006">
    <property type="protein sequence ID" value="OHA29031.1"/>
    <property type="molecule type" value="Genomic_DNA"/>
</dbReference>
<dbReference type="Pfam" id="PF01386">
    <property type="entry name" value="Ribosomal_L25p"/>
    <property type="match status" value="1"/>
</dbReference>
<evidence type="ECO:0000256" key="4">
    <source>
        <dbReference type="ARBA" id="ARBA00023274"/>
    </source>
</evidence>